<evidence type="ECO:0000313" key="1">
    <source>
        <dbReference type="EMBL" id="PQA56800.1"/>
    </source>
</evidence>
<dbReference type="RefSeq" id="WP_104714337.1">
    <property type="nucleotide sequence ID" value="NZ_PTRA01000002.1"/>
</dbReference>
<evidence type="ECO:0000313" key="2">
    <source>
        <dbReference type="Proteomes" id="UP000239590"/>
    </source>
</evidence>
<protein>
    <submittedName>
        <fullName evidence="1">Uncharacterized protein</fullName>
    </submittedName>
</protein>
<dbReference type="InterPro" id="IPR008928">
    <property type="entry name" value="6-hairpin_glycosidase_sf"/>
</dbReference>
<dbReference type="AlphaFoldDB" id="A0A2S7IJH9"/>
<dbReference type="OrthoDB" id="7520791at2"/>
<dbReference type="GO" id="GO:0005975">
    <property type="term" value="P:carbohydrate metabolic process"/>
    <property type="evidence" value="ECO:0007669"/>
    <property type="project" value="InterPro"/>
</dbReference>
<reference evidence="2" key="1">
    <citation type="submission" date="2018-02" db="EMBL/GenBank/DDBJ databases">
        <title>Genome sequencing of Solimonas sp. HR-BB.</title>
        <authorList>
            <person name="Lee Y."/>
            <person name="Jeon C.O."/>
        </authorList>
    </citation>
    <scope>NUCLEOTIDE SEQUENCE [LARGE SCALE GENOMIC DNA]</scope>
    <source>
        <strain evidence="2">HR-U</strain>
    </source>
</reference>
<dbReference type="SUPFAM" id="SSF48208">
    <property type="entry name" value="Six-hairpin glycosidases"/>
    <property type="match status" value="1"/>
</dbReference>
<organism evidence="1 2">
    <name type="scientific">Siphonobacter curvatus</name>
    <dbReference type="NCBI Taxonomy" id="2094562"/>
    <lineage>
        <taxon>Bacteria</taxon>
        <taxon>Pseudomonadati</taxon>
        <taxon>Bacteroidota</taxon>
        <taxon>Cytophagia</taxon>
        <taxon>Cytophagales</taxon>
        <taxon>Cytophagaceae</taxon>
        <taxon>Siphonobacter</taxon>
    </lineage>
</organism>
<comment type="caution">
    <text evidence="1">The sequence shown here is derived from an EMBL/GenBank/DDBJ whole genome shotgun (WGS) entry which is preliminary data.</text>
</comment>
<keyword evidence="2" id="KW-1185">Reference proteome</keyword>
<name>A0A2S7IJH9_9BACT</name>
<proteinExistence type="predicted"/>
<gene>
    <name evidence="1" type="ORF">C5O19_15780</name>
</gene>
<dbReference type="Proteomes" id="UP000239590">
    <property type="component" value="Unassembled WGS sequence"/>
</dbReference>
<dbReference type="EMBL" id="PTRA01000002">
    <property type="protein sequence ID" value="PQA56800.1"/>
    <property type="molecule type" value="Genomic_DNA"/>
</dbReference>
<sequence>MLTTDKNAFGQPFVRTEQVSQWALGVKEQLKQASIEATTFRWAQGKLQTALDDHSFWLFYEFPNKGKLAIRTCYDQHLTGNVRNHKKNKQSAEWEVEGSLGLFSINLEIYESGLLRYTTRLTPRQAFTVQGFPRDIYFLNADNDPMETAGKMYIKQSGPTAGLVYASVTEPLEGSFFYFQNLTSLNEYGYLTQTEPSGCVSAQWPELGFSLPAAEQPLPAEKKITLSDAFLYLNEIIPTDEFEGADQFLEAIGLVYPHLQKPETAYYDWPKASQRTIDALTKAGECGRQIHNKFYVNAYVGSTDKPPESMVQLAILVPLWEYQQWLGEPIELLEKLRQSIPSFYDEQKETIVRWLPGETFKKEELSEEEDPDKIDSWYLVHILMNLARLAEHGDMQAKELFLKSLQYVRNAAHHFKYEWPVFYHAESLKVLKAETSEGRGGELDTPGLYCHIMLQAYEMTRDTLYLDEAIRSAEKLIGKGFDLLYQSNITMMSALTLVKLWKLTGNHLYYKLSKLSIANLIARMWVWECSIGLGKYRSTFLGVAPLRDAEYLAAYEEAEIFATVLNYLKELGSDVPAPIRQISSEYFKYLLHRGRYYFPTELPPDMISEEPREGHIAPKLPIPLEDIPTGLKKAGSVGQEVYGGAMPYILTTYAYKRFDPMPVMLFCEYPIYHAEYDILGPKQGYALFRLGGVAEFTCRVRVIALGKSLPLIQLFDATTDEPIPPQDEARQYQEFIVQGDQQIRLEWSRS</sequence>
<accession>A0A2S7IJH9</accession>